<dbReference type="Proteomes" id="UP000019473">
    <property type="component" value="Unassembled WGS sequence"/>
</dbReference>
<dbReference type="PANTHER" id="PTHR12412:SF2">
    <property type="entry name" value="NUCLEAR CAP-BINDING PROTEIN SUBUNIT 1"/>
    <property type="match status" value="1"/>
</dbReference>
<dbReference type="GO" id="GO:0005846">
    <property type="term" value="C:nuclear cap binding complex"/>
    <property type="evidence" value="ECO:0007669"/>
    <property type="project" value="InterPro"/>
</dbReference>
<dbReference type="Pfam" id="PF09090">
    <property type="entry name" value="MIF4G_like_2"/>
    <property type="match status" value="1"/>
</dbReference>
<dbReference type="GO" id="GO:0000339">
    <property type="term" value="F:RNA cap binding"/>
    <property type="evidence" value="ECO:0007669"/>
    <property type="project" value="InterPro"/>
</dbReference>
<feature type="region of interest" description="Disordered" evidence="1">
    <location>
        <begin position="800"/>
        <end position="848"/>
    </location>
</feature>
<evidence type="ECO:0000256" key="1">
    <source>
        <dbReference type="SAM" id="MobiDB-lite"/>
    </source>
</evidence>
<dbReference type="Pfam" id="PF09088">
    <property type="entry name" value="MIF4G_like"/>
    <property type="match status" value="1"/>
</dbReference>
<dbReference type="eggNOG" id="KOG1104">
    <property type="taxonomic scope" value="Eukaryota"/>
</dbReference>
<feature type="compositionally biased region" description="Basic and acidic residues" evidence="1">
    <location>
        <begin position="839"/>
        <end position="848"/>
    </location>
</feature>
<dbReference type="Gene3D" id="1.25.40.180">
    <property type="match status" value="3"/>
</dbReference>
<evidence type="ECO:0000259" key="3">
    <source>
        <dbReference type="Pfam" id="PF09090"/>
    </source>
</evidence>
<dbReference type="GO" id="GO:0000184">
    <property type="term" value="P:nuclear-transcribed mRNA catabolic process, nonsense-mediated decay"/>
    <property type="evidence" value="ECO:0007669"/>
    <property type="project" value="TreeGrafter"/>
</dbReference>
<dbReference type="GeneID" id="19177749"/>
<accession>W9WCJ0</accession>
<feature type="compositionally biased region" description="Basic and acidic residues" evidence="1">
    <location>
        <begin position="32"/>
        <end position="47"/>
    </location>
</feature>
<dbReference type="GO" id="GO:0003729">
    <property type="term" value="F:mRNA binding"/>
    <property type="evidence" value="ECO:0007669"/>
    <property type="project" value="TreeGrafter"/>
</dbReference>
<evidence type="ECO:0000313" key="4">
    <source>
        <dbReference type="EMBL" id="EXJ62710.1"/>
    </source>
</evidence>
<feature type="region of interest" description="Disordered" evidence="1">
    <location>
        <begin position="1"/>
        <end position="47"/>
    </location>
</feature>
<reference evidence="4 5" key="1">
    <citation type="submission" date="2013-03" db="EMBL/GenBank/DDBJ databases">
        <title>The Genome Sequence of Cladophialophora yegresii CBS 114405.</title>
        <authorList>
            <consortium name="The Broad Institute Genomics Platform"/>
            <person name="Cuomo C."/>
            <person name="de Hoog S."/>
            <person name="Gorbushina A."/>
            <person name="Walker B."/>
            <person name="Young S.K."/>
            <person name="Zeng Q."/>
            <person name="Gargeya S."/>
            <person name="Fitzgerald M."/>
            <person name="Haas B."/>
            <person name="Abouelleil A."/>
            <person name="Allen A.W."/>
            <person name="Alvarado L."/>
            <person name="Arachchi H.M."/>
            <person name="Berlin A.M."/>
            <person name="Chapman S.B."/>
            <person name="Gainer-Dewar J."/>
            <person name="Goldberg J."/>
            <person name="Griggs A."/>
            <person name="Gujja S."/>
            <person name="Hansen M."/>
            <person name="Howarth C."/>
            <person name="Imamovic A."/>
            <person name="Ireland A."/>
            <person name="Larimer J."/>
            <person name="McCowan C."/>
            <person name="Murphy C."/>
            <person name="Pearson M."/>
            <person name="Poon T.W."/>
            <person name="Priest M."/>
            <person name="Roberts A."/>
            <person name="Saif S."/>
            <person name="Shea T."/>
            <person name="Sisk P."/>
            <person name="Sykes S."/>
            <person name="Wortman J."/>
            <person name="Nusbaum C."/>
            <person name="Birren B."/>
        </authorList>
    </citation>
    <scope>NUCLEOTIDE SEQUENCE [LARGE SCALE GENOMIC DNA]</scope>
    <source>
        <strain evidence="4 5">CBS 114405</strain>
    </source>
</reference>
<dbReference type="InterPro" id="IPR015174">
    <property type="entry name" value="MIF4G-like_typ-2"/>
</dbReference>
<dbReference type="AlphaFoldDB" id="W9WCJ0"/>
<feature type="domain" description="MIF4G-like type 1" evidence="2">
    <location>
        <begin position="335"/>
        <end position="525"/>
    </location>
</feature>
<dbReference type="FunFam" id="1.25.40.180:FF:000035">
    <property type="entry name" value="snRNA cap binding complex subunit (Gcr3)"/>
    <property type="match status" value="1"/>
</dbReference>
<dbReference type="EMBL" id="AMGW01000002">
    <property type="protein sequence ID" value="EXJ62710.1"/>
    <property type="molecule type" value="Genomic_DNA"/>
</dbReference>
<feature type="domain" description="MIF4G-like type 2" evidence="3">
    <location>
        <begin position="542"/>
        <end position="793"/>
    </location>
</feature>
<gene>
    <name evidence="4" type="ORF">A1O7_03148</name>
</gene>
<evidence type="ECO:0008006" key="6">
    <source>
        <dbReference type="Google" id="ProtNLM"/>
    </source>
</evidence>
<dbReference type="HOGENOM" id="CLU_013816_0_0_1"/>
<dbReference type="SUPFAM" id="SSF48371">
    <property type="entry name" value="ARM repeat"/>
    <property type="match status" value="3"/>
</dbReference>
<dbReference type="RefSeq" id="XP_007755364.1">
    <property type="nucleotide sequence ID" value="XM_007757174.1"/>
</dbReference>
<protein>
    <recommendedName>
        <fullName evidence="6">MIF4G domain-containing protein</fullName>
    </recommendedName>
</protein>
<dbReference type="GO" id="GO:0005634">
    <property type="term" value="C:nucleus"/>
    <property type="evidence" value="ECO:0007669"/>
    <property type="project" value="TreeGrafter"/>
</dbReference>
<feature type="compositionally biased region" description="Basic and acidic residues" evidence="1">
    <location>
        <begin position="800"/>
        <end position="825"/>
    </location>
</feature>
<comment type="caution">
    <text evidence="4">The sequence shown here is derived from an EMBL/GenBank/DDBJ whole genome shotgun (WGS) entry which is preliminary data.</text>
</comment>
<dbReference type="GO" id="GO:0006406">
    <property type="term" value="P:mRNA export from nucleus"/>
    <property type="evidence" value="ECO:0007669"/>
    <property type="project" value="InterPro"/>
</dbReference>
<dbReference type="PANTHER" id="PTHR12412">
    <property type="entry name" value="CAP BINDING PROTEIN"/>
    <property type="match status" value="1"/>
</dbReference>
<feature type="compositionally biased region" description="Gly residues" evidence="1">
    <location>
        <begin position="11"/>
        <end position="23"/>
    </location>
</feature>
<dbReference type="OrthoDB" id="10252707at2759"/>
<dbReference type="VEuPathDB" id="FungiDB:A1O7_03148"/>
<dbReference type="InterPro" id="IPR027159">
    <property type="entry name" value="CBP80"/>
</dbReference>
<dbReference type="STRING" id="1182544.W9WCJ0"/>
<keyword evidence="5" id="KW-1185">Reference proteome</keyword>
<dbReference type="InterPro" id="IPR016024">
    <property type="entry name" value="ARM-type_fold"/>
</dbReference>
<dbReference type="InterPro" id="IPR015172">
    <property type="entry name" value="MIF4G-like_typ-1"/>
</dbReference>
<evidence type="ECO:0000259" key="2">
    <source>
        <dbReference type="Pfam" id="PF09088"/>
    </source>
</evidence>
<sequence>MADYDRRRRGGGGVGGGGGGGGHFNNRKRRFRNDDYEDRRPQRRRYEEPLATTLRKQVLSIAESPIRRPEEDVATIAKTLADNYFDTDLTSGFLDLAVQLTIEQPLKIPFVAAIILLANALKPEFTPEVLARIGGALQKYLNLGQWREVKLYLRLLGCLQGMFRGDGVFPVLEELFSRAADLQMKSSEDSLGLELVKIILLTIPYTMASSATGFESQASALLEKTDIIASTAHPLEALVDPFPSPEPGAPAGSESALALLQRHMQEEAQNSWELACLPRPWKKDRSAEEEDPLAAAQQQPFPEIAVPETVQIGPRSLFPETYSSVYAEQDIETVPASSDPAALLIRDALADTINVLHFNRAVAAKFLIDVDCYFAPDTFVKRATPFDKLREVAGDKATWKPEDVIVDAAFAQLLQLPAPEHKLVYYHAVLTEACKLAPAAVAPSLGRAIRYLYRNLDRMDMELSQRFLDWFAHHLSNFGFTWKWTEWVDDVALPDVHPKKAFMIDALEKEIRLSFSKRIKGTLPEPYQALISEAKEKDAPDFKYNEESTPFAVEAKEIAQLIRRKAQHDEFTPVLEKIEQDATSQGLPEPTIAAVDAFVTSICWVGSKSLSHALACTERCKGRLLEFSASSSTCRKQIVTSVMDYWRDQRGVGVILIDKLLNYQILTPASVIEWALIDHVDRGRLLATTWCYELVNNTTHKVAGRVRSLVAAIRTPGLTEEQRKELQSTLTSELEGMKSLFATIEDAVGSIRDGNQDEMIESSDALRAEDEALLRNWGGRWARVFQRKGAVEESWVREELARPIPEPEVKEETMKDEPLKDDEARGQTNGDAAENVNGGERDGLDGIE</sequence>
<dbReference type="FunFam" id="1.25.40.180:FF:000045">
    <property type="entry name" value="snRNA cap binding complex subunit (Gcr3), putative"/>
    <property type="match status" value="1"/>
</dbReference>
<organism evidence="4 5">
    <name type="scientific">Cladophialophora yegresii CBS 114405</name>
    <dbReference type="NCBI Taxonomy" id="1182544"/>
    <lineage>
        <taxon>Eukaryota</taxon>
        <taxon>Fungi</taxon>
        <taxon>Dikarya</taxon>
        <taxon>Ascomycota</taxon>
        <taxon>Pezizomycotina</taxon>
        <taxon>Eurotiomycetes</taxon>
        <taxon>Chaetothyriomycetidae</taxon>
        <taxon>Chaetothyriales</taxon>
        <taxon>Herpotrichiellaceae</taxon>
        <taxon>Cladophialophora</taxon>
    </lineage>
</organism>
<evidence type="ECO:0000313" key="5">
    <source>
        <dbReference type="Proteomes" id="UP000019473"/>
    </source>
</evidence>
<name>W9WCJ0_9EURO</name>
<proteinExistence type="predicted"/>
<dbReference type="FunFam" id="1.25.40.180:FF:000079">
    <property type="entry name" value="Related to cap binding protein 80 (Cbp80)"/>
    <property type="match status" value="1"/>
</dbReference>